<evidence type="ECO:0000313" key="4">
    <source>
        <dbReference type="Proteomes" id="UP001497623"/>
    </source>
</evidence>
<evidence type="ECO:0000259" key="2">
    <source>
        <dbReference type="PROSITE" id="PS50056"/>
    </source>
</evidence>
<dbReference type="Proteomes" id="UP001497623">
    <property type="component" value="Unassembled WGS sequence"/>
</dbReference>
<feature type="domain" description="Tyrosine-protein phosphatase" evidence="1">
    <location>
        <begin position="11"/>
        <end position="127"/>
    </location>
</feature>
<dbReference type="InterPro" id="IPR000387">
    <property type="entry name" value="Tyr_Pase_dom"/>
</dbReference>
<evidence type="ECO:0000313" key="3">
    <source>
        <dbReference type="EMBL" id="CAL4138857.1"/>
    </source>
</evidence>
<dbReference type="PROSITE" id="PS50056">
    <property type="entry name" value="TYR_PHOSPHATASE_2"/>
    <property type="match status" value="1"/>
</dbReference>
<protein>
    <submittedName>
        <fullName evidence="3">Uncharacterized protein</fullName>
    </submittedName>
</protein>
<reference evidence="3 4" key="1">
    <citation type="submission" date="2024-05" db="EMBL/GenBank/DDBJ databases">
        <authorList>
            <person name="Wallberg A."/>
        </authorList>
    </citation>
    <scope>NUCLEOTIDE SEQUENCE [LARGE SCALE GENOMIC DNA]</scope>
</reference>
<dbReference type="Pfam" id="PF00102">
    <property type="entry name" value="Y_phosphatase"/>
    <property type="match status" value="1"/>
</dbReference>
<dbReference type="InterPro" id="IPR000242">
    <property type="entry name" value="PTP_cat"/>
</dbReference>
<dbReference type="SMART" id="SM00404">
    <property type="entry name" value="PTPc_motif"/>
    <property type="match status" value="1"/>
</dbReference>
<dbReference type="GO" id="GO:0048666">
    <property type="term" value="P:neuron development"/>
    <property type="evidence" value="ECO:0007669"/>
    <property type="project" value="UniProtKB-ARBA"/>
</dbReference>
<keyword evidence="4" id="KW-1185">Reference proteome</keyword>
<dbReference type="AlphaFoldDB" id="A0AAV2RQV5"/>
<dbReference type="InterPro" id="IPR029021">
    <property type="entry name" value="Prot-tyrosine_phosphatase-like"/>
</dbReference>
<feature type="non-terminal residue" evidence="3">
    <location>
        <position position="1"/>
    </location>
</feature>
<dbReference type="GO" id="GO:0004725">
    <property type="term" value="F:protein tyrosine phosphatase activity"/>
    <property type="evidence" value="ECO:0007669"/>
    <property type="project" value="InterPro"/>
</dbReference>
<proteinExistence type="predicted"/>
<comment type="caution">
    <text evidence="3">The sequence shown here is derived from an EMBL/GenBank/DDBJ whole genome shotgun (WGS) entry which is preliminary data.</text>
</comment>
<evidence type="ECO:0000259" key="1">
    <source>
        <dbReference type="PROSITE" id="PS50055"/>
    </source>
</evidence>
<dbReference type="InterPro" id="IPR003595">
    <property type="entry name" value="Tyr_Pase_cat"/>
</dbReference>
<organism evidence="3 4">
    <name type="scientific">Meganyctiphanes norvegica</name>
    <name type="common">Northern krill</name>
    <name type="synonym">Thysanopoda norvegica</name>
    <dbReference type="NCBI Taxonomy" id="48144"/>
    <lineage>
        <taxon>Eukaryota</taxon>
        <taxon>Metazoa</taxon>
        <taxon>Ecdysozoa</taxon>
        <taxon>Arthropoda</taxon>
        <taxon>Crustacea</taxon>
        <taxon>Multicrustacea</taxon>
        <taxon>Malacostraca</taxon>
        <taxon>Eumalacostraca</taxon>
        <taxon>Eucarida</taxon>
        <taxon>Euphausiacea</taxon>
        <taxon>Euphausiidae</taxon>
        <taxon>Meganyctiphanes</taxon>
    </lineage>
</organism>
<dbReference type="EMBL" id="CAXKWB010030966">
    <property type="protein sequence ID" value="CAL4138857.1"/>
    <property type="molecule type" value="Genomic_DNA"/>
</dbReference>
<sequence length="136" mass="15315">ALRAFHAPVFITHSREDQGSHKPHTMSVLEIYGWPSDALLPSSPNALLHTLSRVSQLTQNDGIVLFTCRDGVTGCGVATSLCLILERYHHLRLIDVFKSVMSVKYDRPQFIYDLEQYKFLFTAAKSHLESARPSIS</sequence>
<accession>A0AAV2RQV5</accession>
<gene>
    <name evidence="3" type="ORF">MNOR_LOCUS28281</name>
</gene>
<feature type="non-terminal residue" evidence="3">
    <location>
        <position position="136"/>
    </location>
</feature>
<dbReference type="PROSITE" id="PS50055">
    <property type="entry name" value="TYR_PHOSPHATASE_PTP"/>
    <property type="match status" value="1"/>
</dbReference>
<dbReference type="SUPFAM" id="SSF52799">
    <property type="entry name" value="(Phosphotyrosine protein) phosphatases II"/>
    <property type="match status" value="1"/>
</dbReference>
<feature type="domain" description="Tyrosine specific protein phosphatases" evidence="2">
    <location>
        <begin position="45"/>
        <end position="118"/>
    </location>
</feature>
<dbReference type="Gene3D" id="3.90.190.10">
    <property type="entry name" value="Protein tyrosine phosphatase superfamily"/>
    <property type="match status" value="1"/>
</dbReference>
<name>A0AAV2RQV5_MEGNR</name>